<name>A0A4C1XAG1_EUMVA</name>
<gene>
    <name evidence="2" type="ORF">EVAR_44588_1</name>
</gene>
<feature type="compositionally biased region" description="Polar residues" evidence="1">
    <location>
        <begin position="1"/>
        <end position="21"/>
    </location>
</feature>
<comment type="caution">
    <text evidence="2">The sequence shown here is derived from an EMBL/GenBank/DDBJ whole genome shotgun (WGS) entry which is preliminary data.</text>
</comment>
<evidence type="ECO:0000313" key="3">
    <source>
        <dbReference type="Proteomes" id="UP000299102"/>
    </source>
</evidence>
<dbReference type="Proteomes" id="UP000299102">
    <property type="component" value="Unassembled WGS sequence"/>
</dbReference>
<feature type="region of interest" description="Disordered" evidence="1">
    <location>
        <begin position="1"/>
        <end position="25"/>
    </location>
</feature>
<evidence type="ECO:0000313" key="2">
    <source>
        <dbReference type="EMBL" id="GBP59912.1"/>
    </source>
</evidence>
<dbReference type="EMBL" id="BGZK01000773">
    <property type="protein sequence ID" value="GBP59912.1"/>
    <property type="molecule type" value="Genomic_DNA"/>
</dbReference>
<sequence length="126" mass="14131">MFKGGSNSTSVGISGTGIRTENITDDPFPDLPKGEHLEIDVQGAIFAYLFYLIDTRLPSSICGQTLSYIEYAIQSRWRLQALVLDIYSIPFRYHITSSTSEVEPAAIQNHLKWHAGGHLHIQPSRR</sequence>
<reference evidence="2 3" key="1">
    <citation type="journal article" date="2019" name="Commun. Biol.">
        <title>The bagworm genome reveals a unique fibroin gene that provides high tensile strength.</title>
        <authorList>
            <person name="Kono N."/>
            <person name="Nakamura H."/>
            <person name="Ohtoshi R."/>
            <person name="Tomita M."/>
            <person name="Numata K."/>
            <person name="Arakawa K."/>
        </authorList>
    </citation>
    <scope>NUCLEOTIDE SEQUENCE [LARGE SCALE GENOMIC DNA]</scope>
</reference>
<organism evidence="2 3">
    <name type="scientific">Eumeta variegata</name>
    <name type="common">Bagworm moth</name>
    <name type="synonym">Eumeta japonica</name>
    <dbReference type="NCBI Taxonomy" id="151549"/>
    <lineage>
        <taxon>Eukaryota</taxon>
        <taxon>Metazoa</taxon>
        <taxon>Ecdysozoa</taxon>
        <taxon>Arthropoda</taxon>
        <taxon>Hexapoda</taxon>
        <taxon>Insecta</taxon>
        <taxon>Pterygota</taxon>
        <taxon>Neoptera</taxon>
        <taxon>Endopterygota</taxon>
        <taxon>Lepidoptera</taxon>
        <taxon>Glossata</taxon>
        <taxon>Ditrysia</taxon>
        <taxon>Tineoidea</taxon>
        <taxon>Psychidae</taxon>
        <taxon>Oiketicinae</taxon>
        <taxon>Eumeta</taxon>
    </lineage>
</organism>
<proteinExistence type="predicted"/>
<protein>
    <submittedName>
        <fullName evidence="2">Uncharacterized protein</fullName>
    </submittedName>
</protein>
<keyword evidence="3" id="KW-1185">Reference proteome</keyword>
<evidence type="ECO:0000256" key="1">
    <source>
        <dbReference type="SAM" id="MobiDB-lite"/>
    </source>
</evidence>
<accession>A0A4C1XAG1</accession>
<dbReference type="AlphaFoldDB" id="A0A4C1XAG1"/>